<protein>
    <submittedName>
        <fullName evidence="1">Uncharacterized protein</fullName>
    </submittedName>
</protein>
<dbReference type="Proteomes" id="UP001188597">
    <property type="component" value="Unassembled WGS sequence"/>
</dbReference>
<accession>A0AA89AUR3</accession>
<gene>
    <name evidence="1" type="ORF">RJ639_010359</name>
</gene>
<dbReference type="AlphaFoldDB" id="A0AA89AUR3"/>
<reference evidence="1" key="1">
    <citation type="submission" date="2022-12" db="EMBL/GenBank/DDBJ databases">
        <title>Draft genome assemblies for two species of Escallonia (Escalloniales).</title>
        <authorList>
            <person name="Chanderbali A."/>
            <person name="Dervinis C."/>
            <person name="Anghel I."/>
            <person name="Soltis D."/>
            <person name="Soltis P."/>
            <person name="Zapata F."/>
        </authorList>
    </citation>
    <scope>NUCLEOTIDE SEQUENCE</scope>
    <source>
        <strain evidence="1">UCBG64.0493</strain>
        <tissue evidence="1">Leaf</tissue>
    </source>
</reference>
<sequence length="102" mass="10917">MEAFMSSRAQGLVPGGLIVILILGLPDGVLHAHTTLGMGSTKREQEEMVALASTEAFPMNGDGSYSYNRNSSFQRGEGRSEETLDCVRLLGTVDSGVYDGVY</sequence>
<dbReference type="EMBL" id="JAVXUP010001376">
    <property type="protein sequence ID" value="KAK3012436.1"/>
    <property type="molecule type" value="Genomic_DNA"/>
</dbReference>
<keyword evidence="2" id="KW-1185">Reference proteome</keyword>
<organism evidence="1 2">
    <name type="scientific">Escallonia herrerae</name>
    <dbReference type="NCBI Taxonomy" id="1293975"/>
    <lineage>
        <taxon>Eukaryota</taxon>
        <taxon>Viridiplantae</taxon>
        <taxon>Streptophyta</taxon>
        <taxon>Embryophyta</taxon>
        <taxon>Tracheophyta</taxon>
        <taxon>Spermatophyta</taxon>
        <taxon>Magnoliopsida</taxon>
        <taxon>eudicotyledons</taxon>
        <taxon>Gunneridae</taxon>
        <taxon>Pentapetalae</taxon>
        <taxon>asterids</taxon>
        <taxon>campanulids</taxon>
        <taxon>Escalloniales</taxon>
        <taxon>Escalloniaceae</taxon>
        <taxon>Escallonia</taxon>
    </lineage>
</organism>
<comment type="caution">
    <text evidence="1">The sequence shown here is derived from an EMBL/GenBank/DDBJ whole genome shotgun (WGS) entry which is preliminary data.</text>
</comment>
<evidence type="ECO:0000313" key="1">
    <source>
        <dbReference type="EMBL" id="KAK3012436.1"/>
    </source>
</evidence>
<evidence type="ECO:0000313" key="2">
    <source>
        <dbReference type="Proteomes" id="UP001188597"/>
    </source>
</evidence>
<proteinExistence type="predicted"/>
<name>A0AA89AUR3_9ASTE</name>